<name>A0A085LR40_9BILA</name>
<evidence type="ECO:0000313" key="3">
    <source>
        <dbReference type="Proteomes" id="UP000030764"/>
    </source>
</evidence>
<evidence type="ECO:0000313" key="1">
    <source>
        <dbReference type="EMBL" id="KFD47436.1"/>
    </source>
</evidence>
<proteinExistence type="predicted"/>
<dbReference type="Proteomes" id="UP000030764">
    <property type="component" value="Unassembled WGS sequence"/>
</dbReference>
<reference evidence="1 3" key="1">
    <citation type="journal article" date="2014" name="Nat. Genet.">
        <title>Genome and transcriptome of the porcine whipworm Trichuris suis.</title>
        <authorList>
            <person name="Jex A.R."/>
            <person name="Nejsum P."/>
            <person name="Schwarz E.M."/>
            <person name="Hu L."/>
            <person name="Young N.D."/>
            <person name="Hall R.S."/>
            <person name="Korhonen P.K."/>
            <person name="Liao S."/>
            <person name="Thamsborg S."/>
            <person name="Xia J."/>
            <person name="Xu P."/>
            <person name="Wang S."/>
            <person name="Scheerlinck J.P."/>
            <person name="Hofmann A."/>
            <person name="Sternberg P.W."/>
            <person name="Wang J."/>
            <person name="Gasser R.B."/>
        </authorList>
    </citation>
    <scope>NUCLEOTIDE SEQUENCE [LARGE SCALE GENOMIC DNA]</scope>
    <source>
        <strain evidence="2">DCEP-RM93F</strain>
        <strain evidence="1">DCEP-RM93M</strain>
    </source>
</reference>
<accession>A0A085LR40</accession>
<keyword evidence="3" id="KW-1185">Reference proteome</keyword>
<dbReference type="AlphaFoldDB" id="A0A085LR40"/>
<dbReference type="EMBL" id="KL367517">
    <property type="protein sequence ID" value="KFD67166.1"/>
    <property type="molecule type" value="Genomic_DNA"/>
</dbReference>
<sequence>MLHVLADRAIVTLKTGKQEFSFQAIDRTRRSLLVGSQSNQGEAAFDELWPYDPKLLRGEFLENAEKKVLDSDKILWTDEAIFKLSGHVNRHNITCWSNANPRQTLE</sequence>
<organism evidence="1 3">
    <name type="scientific">Trichuris suis</name>
    <name type="common">pig whipworm</name>
    <dbReference type="NCBI Taxonomy" id="68888"/>
    <lineage>
        <taxon>Eukaryota</taxon>
        <taxon>Metazoa</taxon>
        <taxon>Ecdysozoa</taxon>
        <taxon>Nematoda</taxon>
        <taxon>Enoplea</taxon>
        <taxon>Dorylaimia</taxon>
        <taxon>Trichinellida</taxon>
        <taxon>Trichuridae</taxon>
        <taxon>Trichuris</taxon>
    </lineage>
</organism>
<gene>
    <name evidence="1" type="ORF">M513_11705</name>
    <name evidence="2" type="ORF">M514_11705</name>
</gene>
<dbReference type="EMBL" id="KL363327">
    <property type="protein sequence ID" value="KFD47436.1"/>
    <property type="molecule type" value="Genomic_DNA"/>
</dbReference>
<evidence type="ECO:0000313" key="2">
    <source>
        <dbReference type="EMBL" id="KFD67166.1"/>
    </source>
</evidence>
<protein>
    <submittedName>
        <fullName evidence="1">Uncharacterized protein</fullName>
    </submittedName>
</protein>
<dbReference type="Proteomes" id="UP000030758">
    <property type="component" value="Unassembled WGS sequence"/>
</dbReference>